<dbReference type="InterPro" id="IPR045860">
    <property type="entry name" value="Snake_toxin-like_sf"/>
</dbReference>
<feature type="chain" id="PRO_5041948827" description="UPAR/Ly6 domain-containing protein" evidence="1">
    <location>
        <begin position="20"/>
        <end position="128"/>
    </location>
</feature>
<dbReference type="PANTHER" id="PTHR34721:SF13">
    <property type="entry name" value="ACTIVIN_RECP DOMAIN-CONTAINING PROTEIN"/>
    <property type="match status" value="1"/>
</dbReference>
<protein>
    <recommendedName>
        <fullName evidence="4">UPAR/Ly6 domain-containing protein</fullName>
    </recommendedName>
</protein>
<keyword evidence="1" id="KW-0732">Signal</keyword>
<dbReference type="AlphaFoldDB" id="A0AAE9CT56"/>
<accession>A0AAE9CT56</accession>
<proteinExistence type="predicted"/>
<sequence length="128" mass="14122">MHLQSSILLAVSLLPLAESLQCYGFSKYDYEGRVQDTGKSQIMCPGSYCMTISEEGSDFTVYNGTCPDPSASITNCENNGVGCQKEKISGVYVKVCCCNTELCNSSTVTSLHVYSFFILLILYYLEMK</sequence>
<evidence type="ECO:0000256" key="1">
    <source>
        <dbReference type="SAM" id="SignalP"/>
    </source>
</evidence>
<dbReference type="PANTHER" id="PTHR34721">
    <property type="entry name" value="PROTEIN CBG09734"/>
    <property type="match status" value="1"/>
</dbReference>
<organism evidence="2 3">
    <name type="scientific">Caenorhabditis briggsae</name>
    <dbReference type="NCBI Taxonomy" id="6238"/>
    <lineage>
        <taxon>Eukaryota</taxon>
        <taxon>Metazoa</taxon>
        <taxon>Ecdysozoa</taxon>
        <taxon>Nematoda</taxon>
        <taxon>Chromadorea</taxon>
        <taxon>Rhabditida</taxon>
        <taxon>Rhabditina</taxon>
        <taxon>Rhabditomorpha</taxon>
        <taxon>Rhabditoidea</taxon>
        <taxon>Rhabditidae</taxon>
        <taxon>Peloderinae</taxon>
        <taxon>Caenorhabditis</taxon>
    </lineage>
</organism>
<name>A0AAE9CT56_CAEBR</name>
<reference evidence="2 3" key="1">
    <citation type="submission" date="2022-05" db="EMBL/GenBank/DDBJ databases">
        <title>Chromosome-level reference genomes for two strains of Caenorhabditis briggsae: an improved platform for comparative genomics.</title>
        <authorList>
            <person name="Stevens L."/>
            <person name="Andersen E.C."/>
        </authorList>
    </citation>
    <scope>NUCLEOTIDE SEQUENCE [LARGE SCALE GENOMIC DNA]</scope>
    <source>
        <strain evidence="2">QX1410_ONT</strain>
        <tissue evidence="2">Whole-organism</tissue>
    </source>
</reference>
<dbReference type="Proteomes" id="UP000827892">
    <property type="component" value="Chromosome X"/>
</dbReference>
<dbReference type="SUPFAM" id="SSF57302">
    <property type="entry name" value="Snake toxin-like"/>
    <property type="match status" value="1"/>
</dbReference>
<evidence type="ECO:0000313" key="2">
    <source>
        <dbReference type="EMBL" id="ULT79612.1"/>
    </source>
</evidence>
<dbReference type="EMBL" id="CP090896">
    <property type="protein sequence ID" value="ULT79612.1"/>
    <property type="molecule type" value="Genomic_DNA"/>
</dbReference>
<evidence type="ECO:0000313" key="3">
    <source>
        <dbReference type="Proteomes" id="UP000827892"/>
    </source>
</evidence>
<evidence type="ECO:0008006" key="4">
    <source>
        <dbReference type="Google" id="ProtNLM"/>
    </source>
</evidence>
<feature type="signal peptide" evidence="1">
    <location>
        <begin position="1"/>
        <end position="19"/>
    </location>
</feature>
<gene>
    <name evidence="2" type="ORF">L3Y34_010298</name>
</gene>